<reference evidence="2" key="1">
    <citation type="submission" date="2016-03" db="EMBL/GenBank/DDBJ databases">
        <title>Mechanisms controlling the formation of the plant cell surface in tip-growing cells are functionally conserved among land plants.</title>
        <authorList>
            <person name="Honkanen S."/>
            <person name="Jones V.A."/>
            <person name="Morieri G."/>
            <person name="Champion C."/>
            <person name="Hetherington A.J."/>
            <person name="Kelly S."/>
            <person name="Saint-Marcoux D."/>
            <person name="Proust H."/>
            <person name="Prescott H."/>
            <person name="Dolan L."/>
        </authorList>
    </citation>
    <scope>NUCLEOTIDE SEQUENCE [LARGE SCALE GENOMIC DNA]</scope>
    <source>
        <tissue evidence="2">Whole gametophyte</tissue>
    </source>
</reference>
<name>A0A176WJM1_MARPO</name>
<accession>A0A176WJM1</accession>
<dbReference type="Proteomes" id="UP000077202">
    <property type="component" value="Unassembled WGS sequence"/>
</dbReference>
<protein>
    <submittedName>
        <fullName evidence="2">Uncharacterized protein</fullName>
    </submittedName>
</protein>
<organism evidence="2 3">
    <name type="scientific">Marchantia polymorpha subsp. ruderalis</name>
    <dbReference type="NCBI Taxonomy" id="1480154"/>
    <lineage>
        <taxon>Eukaryota</taxon>
        <taxon>Viridiplantae</taxon>
        <taxon>Streptophyta</taxon>
        <taxon>Embryophyta</taxon>
        <taxon>Marchantiophyta</taxon>
        <taxon>Marchantiopsida</taxon>
        <taxon>Marchantiidae</taxon>
        <taxon>Marchantiales</taxon>
        <taxon>Marchantiaceae</taxon>
        <taxon>Marchantia</taxon>
    </lineage>
</organism>
<evidence type="ECO:0000313" key="2">
    <source>
        <dbReference type="EMBL" id="OAE33347.1"/>
    </source>
</evidence>
<sequence>MVGRMQLDAKTRWRWQSLKSVGRSLEGEMSVMVCYGVSAIHHDLCIVTIVGAYQLWTGVWDGGKLSPGQSASVLEIASVLARALDVLTPKSLPTRRQKGQRIRRDPSSPNRTSRAATENTHTLTLIPVEQVAEPRRKHGWPLKEQRYGSAICQDPWQVEYLEQVV</sequence>
<feature type="region of interest" description="Disordered" evidence="1">
    <location>
        <begin position="93"/>
        <end position="119"/>
    </location>
</feature>
<comment type="caution">
    <text evidence="2">The sequence shown here is derived from an EMBL/GenBank/DDBJ whole genome shotgun (WGS) entry which is preliminary data.</text>
</comment>
<gene>
    <name evidence="2" type="ORF">AXG93_4123s1220</name>
</gene>
<evidence type="ECO:0000256" key="1">
    <source>
        <dbReference type="SAM" id="MobiDB-lite"/>
    </source>
</evidence>
<dbReference type="AlphaFoldDB" id="A0A176WJM1"/>
<evidence type="ECO:0000313" key="3">
    <source>
        <dbReference type="Proteomes" id="UP000077202"/>
    </source>
</evidence>
<feature type="compositionally biased region" description="Polar residues" evidence="1">
    <location>
        <begin position="107"/>
        <end position="119"/>
    </location>
</feature>
<proteinExistence type="predicted"/>
<dbReference type="EMBL" id="LVLJ01000663">
    <property type="protein sequence ID" value="OAE33347.1"/>
    <property type="molecule type" value="Genomic_DNA"/>
</dbReference>
<keyword evidence="3" id="KW-1185">Reference proteome</keyword>